<reference evidence="2 3" key="1">
    <citation type="journal article" date="2018" name="Nat. Ecol. Evol.">
        <title>Pezizomycetes genomes reveal the molecular basis of ectomycorrhizal truffle lifestyle.</title>
        <authorList>
            <person name="Murat C."/>
            <person name="Payen T."/>
            <person name="Noel B."/>
            <person name="Kuo A."/>
            <person name="Morin E."/>
            <person name="Chen J."/>
            <person name="Kohler A."/>
            <person name="Krizsan K."/>
            <person name="Balestrini R."/>
            <person name="Da Silva C."/>
            <person name="Montanini B."/>
            <person name="Hainaut M."/>
            <person name="Levati E."/>
            <person name="Barry K.W."/>
            <person name="Belfiori B."/>
            <person name="Cichocki N."/>
            <person name="Clum A."/>
            <person name="Dockter R.B."/>
            <person name="Fauchery L."/>
            <person name="Guy J."/>
            <person name="Iotti M."/>
            <person name="Le Tacon F."/>
            <person name="Lindquist E.A."/>
            <person name="Lipzen A."/>
            <person name="Malagnac F."/>
            <person name="Mello A."/>
            <person name="Molinier V."/>
            <person name="Miyauchi S."/>
            <person name="Poulain J."/>
            <person name="Riccioni C."/>
            <person name="Rubini A."/>
            <person name="Sitrit Y."/>
            <person name="Splivallo R."/>
            <person name="Traeger S."/>
            <person name="Wang M."/>
            <person name="Zifcakova L."/>
            <person name="Wipf D."/>
            <person name="Zambonelli A."/>
            <person name="Paolocci F."/>
            <person name="Nowrousian M."/>
            <person name="Ottonello S."/>
            <person name="Baldrian P."/>
            <person name="Spatafora J.W."/>
            <person name="Henrissat B."/>
            <person name="Nagy L.G."/>
            <person name="Aury J.M."/>
            <person name="Wincker P."/>
            <person name="Grigoriev I.V."/>
            <person name="Bonfante P."/>
            <person name="Martin F.M."/>
        </authorList>
    </citation>
    <scope>NUCLEOTIDE SEQUENCE [LARGE SCALE GENOMIC DNA]</scope>
    <source>
        <strain evidence="2 3">RN42</strain>
    </source>
</reference>
<evidence type="ECO:0000313" key="3">
    <source>
        <dbReference type="Proteomes" id="UP000275078"/>
    </source>
</evidence>
<gene>
    <name evidence="2" type="ORF">BJ508DRAFT_53659</name>
</gene>
<protein>
    <submittedName>
        <fullName evidence="2">Uncharacterized protein</fullName>
    </submittedName>
</protein>
<evidence type="ECO:0000256" key="1">
    <source>
        <dbReference type="SAM" id="Phobius"/>
    </source>
</evidence>
<organism evidence="2 3">
    <name type="scientific">Ascobolus immersus RN42</name>
    <dbReference type="NCBI Taxonomy" id="1160509"/>
    <lineage>
        <taxon>Eukaryota</taxon>
        <taxon>Fungi</taxon>
        <taxon>Dikarya</taxon>
        <taxon>Ascomycota</taxon>
        <taxon>Pezizomycotina</taxon>
        <taxon>Pezizomycetes</taxon>
        <taxon>Pezizales</taxon>
        <taxon>Ascobolaceae</taxon>
        <taxon>Ascobolus</taxon>
    </lineage>
</organism>
<name>A0A3N4HL31_ASCIM</name>
<accession>A0A3N4HL31</accession>
<proteinExistence type="predicted"/>
<dbReference type="EMBL" id="ML119828">
    <property type="protein sequence ID" value="RPA73248.1"/>
    <property type="molecule type" value="Genomic_DNA"/>
</dbReference>
<dbReference type="Proteomes" id="UP000275078">
    <property type="component" value="Unassembled WGS sequence"/>
</dbReference>
<keyword evidence="1" id="KW-1133">Transmembrane helix</keyword>
<keyword evidence="1" id="KW-0812">Transmembrane</keyword>
<evidence type="ECO:0000313" key="2">
    <source>
        <dbReference type="EMBL" id="RPA73248.1"/>
    </source>
</evidence>
<sequence>MFIGWGDGMLGGCGWMVGLNRGLEGWSWGGCLGLLVSVFGLSFWIPWACETVHFGLIYLNCFMSC</sequence>
<keyword evidence="1" id="KW-0472">Membrane</keyword>
<feature type="transmembrane region" description="Helical" evidence="1">
    <location>
        <begin position="25"/>
        <end position="45"/>
    </location>
</feature>
<keyword evidence="3" id="KW-1185">Reference proteome</keyword>
<dbReference type="AlphaFoldDB" id="A0A3N4HL31"/>